<dbReference type="GO" id="GO:0008270">
    <property type="term" value="F:zinc ion binding"/>
    <property type="evidence" value="ECO:0007669"/>
    <property type="project" value="UniProtKB-KW"/>
</dbReference>
<dbReference type="InterPro" id="IPR036236">
    <property type="entry name" value="Znf_C2H2_sf"/>
</dbReference>
<dbReference type="Gene3D" id="3.30.160.60">
    <property type="entry name" value="Classic Zinc Finger"/>
    <property type="match status" value="2"/>
</dbReference>
<dbReference type="SUPFAM" id="SSF57667">
    <property type="entry name" value="beta-beta-alpha zinc fingers"/>
    <property type="match status" value="2"/>
</dbReference>
<proteinExistence type="predicted"/>
<dbReference type="EMBL" id="KV953637">
    <property type="protein sequence ID" value="PIO24348.1"/>
    <property type="molecule type" value="Genomic_DNA"/>
</dbReference>
<keyword evidence="3 5" id="KW-0863">Zinc-finger</keyword>
<dbReference type="OrthoDB" id="10027876at2759"/>
<feature type="region of interest" description="Disordered" evidence="6">
    <location>
        <begin position="204"/>
        <end position="241"/>
    </location>
</feature>
<name>A0A2G9R8Y2_AQUCT</name>
<evidence type="ECO:0000313" key="8">
    <source>
        <dbReference type="EMBL" id="PIO24348.1"/>
    </source>
</evidence>
<evidence type="ECO:0000259" key="7">
    <source>
        <dbReference type="PROSITE" id="PS50157"/>
    </source>
</evidence>
<feature type="domain" description="C2H2-type" evidence="7">
    <location>
        <begin position="387"/>
        <end position="414"/>
    </location>
</feature>
<protein>
    <recommendedName>
        <fullName evidence="7">C2H2-type domain-containing protein</fullName>
    </recommendedName>
</protein>
<dbReference type="GO" id="GO:0000981">
    <property type="term" value="F:DNA-binding transcription factor activity, RNA polymerase II-specific"/>
    <property type="evidence" value="ECO:0007669"/>
    <property type="project" value="TreeGrafter"/>
</dbReference>
<evidence type="ECO:0000256" key="5">
    <source>
        <dbReference type="PROSITE-ProRule" id="PRU00042"/>
    </source>
</evidence>
<keyword evidence="2" id="KW-0677">Repeat</keyword>
<dbReference type="Proteomes" id="UP000228934">
    <property type="component" value="Unassembled WGS sequence"/>
</dbReference>
<keyword evidence="4" id="KW-0862">Zinc</keyword>
<dbReference type="Pfam" id="PF00096">
    <property type="entry name" value="zf-C2H2"/>
    <property type="match status" value="2"/>
</dbReference>
<dbReference type="FunFam" id="3.30.160.60:FF:002343">
    <property type="entry name" value="Zinc finger protein 33A"/>
    <property type="match status" value="1"/>
</dbReference>
<accession>A0A2G9R8Y2</accession>
<dbReference type="PANTHER" id="PTHR23235:SF178">
    <property type="entry name" value="C2H2-TYPE DOMAIN-CONTAINING PROTEIN-RELATED"/>
    <property type="match status" value="1"/>
</dbReference>
<evidence type="ECO:0000256" key="6">
    <source>
        <dbReference type="SAM" id="MobiDB-lite"/>
    </source>
</evidence>
<dbReference type="GO" id="GO:0000978">
    <property type="term" value="F:RNA polymerase II cis-regulatory region sequence-specific DNA binding"/>
    <property type="evidence" value="ECO:0007669"/>
    <property type="project" value="TreeGrafter"/>
</dbReference>
<organism evidence="8 9">
    <name type="scientific">Aquarana catesbeiana</name>
    <name type="common">American bullfrog</name>
    <name type="synonym">Rana catesbeiana</name>
    <dbReference type="NCBI Taxonomy" id="8400"/>
    <lineage>
        <taxon>Eukaryota</taxon>
        <taxon>Metazoa</taxon>
        <taxon>Chordata</taxon>
        <taxon>Craniata</taxon>
        <taxon>Vertebrata</taxon>
        <taxon>Euteleostomi</taxon>
        <taxon>Amphibia</taxon>
        <taxon>Batrachia</taxon>
        <taxon>Anura</taxon>
        <taxon>Neobatrachia</taxon>
        <taxon>Ranoidea</taxon>
        <taxon>Ranidae</taxon>
        <taxon>Aquarana</taxon>
    </lineage>
</organism>
<evidence type="ECO:0000256" key="3">
    <source>
        <dbReference type="ARBA" id="ARBA00022771"/>
    </source>
</evidence>
<feature type="region of interest" description="Disordered" evidence="6">
    <location>
        <begin position="1"/>
        <end position="37"/>
    </location>
</feature>
<feature type="compositionally biased region" description="Acidic residues" evidence="6">
    <location>
        <begin position="223"/>
        <end position="241"/>
    </location>
</feature>
<gene>
    <name evidence="8" type="ORF">AB205_0018770</name>
</gene>
<evidence type="ECO:0000256" key="2">
    <source>
        <dbReference type="ARBA" id="ARBA00022737"/>
    </source>
</evidence>
<feature type="domain" description="C2H2-type" evidence="7">
    <location>
        <begin position="350"/>
        <end position="386"/>
    </location>
</feature>
<keyword evidence="9" id="KW-1185">Reference proteome</keyword>
<dbReference type="PANTHER" id="PTHR23235">
    <property type="entry name" value="KRUEPPEL-LIKE TRANSCRIPTION FACTOR"/>
    <property type="match status" value="1"/>
</dbReference>
<evidence type="ECO:0000256" key="1">
    <source>
        <dbReference type="ARBA" id="ARBA00022723"/>
    </source>
</evidence>
<sequence length="446" mass="50532">MTNEDGGGPASPNQEDTKPHPGDYLPAERERFPLLNSGDHMTITVPLCDSLKPERHNMEKILEVTKKMMELLTGECEDLMNIKVECEVEEEYVRDDQQYTEEAGITRTSIEEDTITEISTDGSKRNRAQISNSGDCEGSTRHVSAKEPSSGVDNTVVKKEYKEEDEEYGVMKEFSEGHKDVTMETPNTRNPPERCLRPLYSRDSTQEGHTIPHHHQSENPRDDEVEVKEEEIKEEDEEYGVMEELSEGHKDLYDYIMMEPPNKRNPPERCPRPLDSTQEGHTIPHHHQGEDIINIKVEGCKMVDENITGENMEESGKCSLLTSCPPEHKRMNTSEKKHVCSETLTGEKPFPCPECGKCFAVKSNLGKNQRIHTGPCCFTSHTGEKPYPCPECGKRVTKKSVLVKHQRIHTGEQANSCPKSGERLSLKSDLAKLQRVHAVLSYLMKM</sequence>
<evidence type="ECO:0000313" key="9">
    <source>
        <dbReference type="Proteomes" id="UP000228934"/>
    </source>
</evidence>
<keyword evidence="1" id="KW-0479">Metal-binding</keyword>
<dbReference type="FunFam" id="3.30.160.60:FF:000759">
    <property type="entry name" value="zinc finger protein 16"/>
    <property type="match status" value="1"/>
</dbReference>
<reference evidence="9" key="1">
    <citation type="journal article" date="2017" name="Nat. Commun.">
        <title>The North American bullfrog draft genome provides insight into hormonal regulation of long noncoding RNA.</title>
        <authorList>
            <person name="Hammond S.A."/>
            <person name="Warren R.L."/>
            <person name="Vandervalk B.P."/>
            <person name="Kucuk E."/>
            <person name="Khan H."/>
            <person name="Gibb E.A."/>
            <person name="Pandoh P."/>
            <person name="Kirk H."/>
            <person name="Zhao Y."/>
            <person name="Jones M."/>
            <person name="Mungall A.J."/>
            <person name="Coope R."/>
            <person name="Pleasance S."/>
            <person name="Moore R.A."/>
            <person name="Holt R.A."/>
            <person name="Round J.M."/>
            <person name="Ohora S."/>
            <person name="Walle B.V."/>
            <person name="Veldhoen N."/>
            <person name="Helbing C.C."/>
            <person name="Birol I."/>
        </authorList>
    </citation>
    <scope>NUCLEOTIDE SEQUENCE [LARGE SCALE GENOMIC DNA]</scope>
</reference>
<dbReference type="InterPro" id="IPR013087">
    <property type="entry name" value="Znf_C2H2_type"/>
</dbReference>
<dbReference type="PROSITE" id="PS00028">
    <property type="entry name" value="ZINC_FINGER_C2H2_1"/>
    <property type="match status" value="1"/>
</dbReference>
<feature type="region of interest" description="Disordered" evidence="6">
    <location>
        <begin position="119"/>
        <end position="152"/>
    </location>
</feature>
<dbReference type="SMART" id="SM00355">
    <property type="entry name" value="ZnF_C2H2"/>
    <property type="match status" value="2"/>
</dbReference>
<dbReference type="PROSITE" id="PS50157">
    <property type="entry name" value="ZINC_FINGER_C2H2_2"/>
    <property type="match status" value="2"/>
</dbReference>
<evidence type="ECO:0000256" key="4">
    <source>
        <dbReference type="ARBA" id="ARBA00022833"/>
    </source>
</evidence>
<feature type="compositionally biased region" description="Basic and acidic residues" evidence="6">
    <location>
        <begin position="15"/>
        <end position="32"/>
    </location>
</feature>
<dbReference type="AlphaFoldDB" id="A0A2G9R8Y2"/>